<comment type="caution">
    <text evidence="2">The sequence shown here is derived from an EMBL/GenBank/DDBJ whole genome shotgun (WGS) entry which is preliminary data.</text>
</comment>
<keyword evidence="3" id="KW-1185">Reference proteome</keyword>
<gene>
    <name evidence="2" type="ORF">CRG98_027802</name>
</gene>
<feature type="domain" description="RNase H type-1" evidence="1">
    <location>
        <begin position="164"/>
        <end position="233"/>
    </location>
</feature>
<dbReference type="GO" id="GO:0003676">
    <property type="term" value="F:nucleic acid binding"/>
    <property type="evidence" value="ECO:0007669"/>
    <property type="project" value="InterPro"/>
</dbReference>
<organism evidence="2 3">
    <name type="scientific">Punica granatum</name>
    <name type="common">Pomegranate</name>
    <dbReference type="NCBI Taxonomy" id="22663"/>
    <lineage>
        <taxon>Eukaryota</taxon>
        <taxon>Viridiplantae</taxon>
        <taxon>Streptophyta</taxon>
        <taxon>Embryophyta</taxon>
        <taxon>Tracheophyta</taxon>
        <taxon>Spermatophyta</taxon>
        <taxon>Magnoliopsida</taxon>
        <taxon>eudicotyledons</taxon>
        <taxon>Gunneridae</taxon>
        <taxon>Pentapetalae</taxon>
        <taxon>rosids</taxon>
        <taxon>malvids</taxon>
        <taxon>Myrtales</taxon>
        <taxon>Lythraceae</taxon>
        <taxon>Punica</taxon>
    </lineage>
</organism>
<evidence type="ECO:0000313" key="3">
    <source>
        <dbReference type="Proteomes" id="UP000233551"/>
    </source>
</evidence>
<dbReference type="EMBL" id="PGOL01001990">
    <property type="protein sequence ID" value="PKI51810.1"/>
    <property type="molecule type" value="Genomic_DNA"/>
</dbReference>
<protein>
    <recommendedName>
        <fullName evidence="1">RNase H type-1 domain-containing protein</fullName>
    </recommendedName>
</protein>
<proteinExistence type="predicted"/>
<dbReference type="Pfam" id="PF13456">
    <property type="entry name" value="RVT_3"/>
    <property type="match status" value="1"/>
</dbReference>
<dbReference type="PANTHER" id="PTHR48475">
    <property type="entry name" value="RIBONUCLEASE H"/>
    <property type="match status" value="1"/>
</dbReference>
<dbReference type="AlphaFoldDB" id="A0A2I0J7E8"/>
<evidence type="ECO:0000259" key="1">
    <source>
        <dbReference type="Pfam" id="PF13456"/>
    </source>
</evidence>
<dbReference type="Proteomes" id="UP000233551">
    <property type="component" value="Unassembled WGS sequence"/>
</dbReference>
<accession>A0A2I0J7E8</accession>
<sequence length="286" mass="32432">MTLDFDPCEEAGHPPPIKELEDVVVNAKGRKLKNLDIFTWEASDKPGIDPSMITHYLSIKEGVRPVVQRKRPLLIERLEAVKAEVAKLKSSGFIREVRYNQIRMNIIDEEYTTFFTEGRGNNWSISKVLCPAEKNYMVIEKWSFALVASRKLRPSFLAHPVMVSGAGYVLIPPEGELLKYALVLIFLATNDEANYKALITGLMMVKGAAVTNLHIKCDSQLVVNQVLGKYEAREERMVRRGYLEPFLRCLGPIKASYVLHEIHEGIAGAHERARTLARKAMRQGYY</sequence>
<dbReference type="PANTHER" id="PTHR48475:SF2">
    <property type="entry name" value="RIBONUCLEASE H"/>
    <property type="match status" value="1"/>
</dbReference>
<dbReference type="Gene3D" id="3.30.420.10">
    <property type="entry name" value="Ribonuclease H-like superfamily/Ribonuclease H"/>
    <property type="match status" value="1"/>
</dbReference>
<dbReference type="InterPro" id="IPR043502">
    <property type="entry name" value="DNA/RNA_pol_sf"/>
</dbReference>
<dbReference type="InterPro" id="IPR002156">
    <property type="entry name" value="RNaseH_domain"/>
</dbReference>
<reference evidence="2 3" key="1">
    <citation type="submission" date="2017-11" db="EMBL/GenBank/DDBJ databases">
        <title>De-novo sequencing of pomegranate (Punica granatum L.) genome.</title>
        <authorList>
            <person name="Akparov Z."/>
            <person name="Amiraslanov A."/>
            <person name="Hajiyeva S."/>
            <person name="Abbasov M."/>
            <person name="Kaur K."/>
            <person name="Hamwieh A."/>
            <person name="Solovyev V."/>
            <person name="Salamov A."/>
            <person name="Braich B."/>
            <person name="Kosarev P."/>
            <person name="Mahmoud A."/>
            <person name="Hajiyev E."/>
            <person name="Babayeva S."/>
            <person name="Izzatullayeva V."/>
            <person name="Mammadov A."/>
            <person name="Mammadov A."/>
            <person name="Sharifova S."/>
            <person name="Ojaghi J."/>
            <person name="Eynullazada K."/>
            <person name="Bayramov B."/>
            <person name="Abdulazimova A."/>
            <person name="Shahmuradov I."/>
        </authorList>
    </citation>
    <scope>NUCLEOTIDE SEQUENCE [LARGE SCALE GENOMIC DNA]</scope>
    <source>
        <strain evidence="3">cv. AG2017</strain>
        <tissue evidence="2">Leaf</tissue>
    </source>
</reference>
<evidence type="ECO:0000313" key="2">
    <source>
        <dbReference type="EMBL" id="PKI51810.1"/>
    </source>
</evidence>
<dbReference type="SUPFAM" id="SSF56672">
    <property type="entry name" value="DNA/RNA polymerases"/>
    <property type="match status" value="1"/>
</dbReference>
<dbReference type="STRING" id="22663.A0A2I0J7E8"/>
<dbReference type="Gene3D" id="3.10.10.10">
    <property type="entry name" value="HIV Type 1 Reverse Transcriptase, subunit A, domain 1"/>
    <property type="match status" value="1"/>
</dbReference>
<name>A0A2I0J7E8_PUNGR</name>
<dbReference type="InterPro" id="IPR036397">
    <property type="entry name" value="RNaseH_sf"/>
</dbReference>
<dbReference type="GO" id="GO:0004523">
    <property type="term" value="F:RNA-DNA hybrid ribonuclease activity"/>
    <property type="evidence" value="ECO:0007669"/>
    <property type="project" value="InterPro"/>
</dbReference>